<dbReference type="Proteomes" id="UP001210809">
    <property type="component" value="Unassembled WGS sequence"/>
</dbReference>
<evidence type="ECO:0000313" key="2">
    <source>
        <dbReference type="Proteomes" id="UP001210809"/>
    </source>
</evidence>
<reference evidence="1" key="1">
    <citation type="submission" date="2023-01" db="EMBL/GenBank/DDBJ databases">
        <title>Human gut microbiome strain richness.</title>
        <authorList>
            <person name="Chen-Liaw A."/>
        </authorList>
    </citation>
    <scope>NUCLEOTIDE SEQUENCE</scope>
    <source>
        <strain evidence="1">1001283st1_G1_1001283B150217_161031</strain>
    </source>
</reference>
<dbReference type="AlphaFoldDB" id="A0AAW6D5G7"/>
<name>A0AAW6D5G7_9FIRM</name>
<evidence type="ECO:0000313" key="1">
    <source>
        <dbReference type="EMBL" id="MDB8004453.1"/>
    </source>
</evidence>
<accession>A0AAW6D5G7</accession>
<organism evidence="1 2">
    <name type="scientific">[Eubacterium] siraeum</name>
    <dbReference type="NCBI Taxonomy" id="39492"/>
    <lineage>
        <taxon>Bacteria</taxon>
        <taxon>Bacillati</taxon>
        <taxon>Bacillota</taxon>
        <taxon>Clostridia</taxon>
        <taxon>Eubacteriales</taxon>
        <taxon>Oscillospiraceae</taxon>
        <taxon>Oscillospiraceae incertae sedis</taxon>
    </lineage>
</organism>
<dbReference type="Pfam" id="PF12686">
    <property type="entry name" value="DUF3800"/>
    <property type="match status" value="1"/>
</dbReference>
<protein>
    <submittedName>
        <fullName evidence="1">DUF3800 domain-containing protein</fullName>
    </submittedName>
</protein>
<proteinExistence type="predicted"/>
<sequence length="225" mass="26157">MEKILSVFVDESGDFGKVNNASPYYIVTLVLHNQSEDLKQALEQLESSLSYMDLDFSYIHTAPIIRREVPYHNMAIDERRQLLYKMRCFFLHAPIKHNSIIIDRKTAGDKFALSTQLSKQIKSFVSKNYDYFSSFDKVNVYYDNGQTELNLVLNTILSMLLSNVEFRKASPGEYRLLQLADFICSIELLSLKQQENRLSKSESSFFYKPQELKKSFIKTIAGKRM</sequence>
<gene>
    <name evidence="1" type="ORF">PNE09_10310</name>
</gene>
<dbReference type="EMBL" id="JAQLXW010000014">
    <property type="protein sequence ID" value="MDB8004453.1"/>
    <property type="molecule type" value="Genomic_DNA"/>
</dbReference>
<comment type="caution">
    <text evidence="1">The sequence shown here is derived from an EMBL/GenBank/DDBJ whole genome shotgun (WGS) entry which is preliminary data.</text>
</comment>
<dbReference type="InterPro" id="IPR024524">
    <property type="entry name" value="DUF3800"/>
</dbReference>